<keyword evidence="2" id="KW-1185">Reference proteome</keyword>
<proteinExistence type="predicted"/>
<dbReference type="EMBL" id="CM045771">
    <property type="protein sequence ID" value="KAI7987333.1"/>
    <property type="molecule type" value="Genomic_DNA"/>
</dbReference>
<accession>A0ACC0FFJ4</accession>
<evidence type="ECO:0000313" key="1">
    <source>
        <dbReference type="EMBL" id="KAI7987333.1"/>
    </source>
</evidence>
<organism evidence="1 2">
    <name type="scientific">Camellia lanceoleosa</name>
    <dbReference type="NCBI Taxonomy" id="1840588"/>
    <lineage>
        <taxon>Eukaryota</taxon>
        <taxon>Viridiplantae</taxon>
        <taxon>Streptophyta</taxon>
        <taxon>Embryophyta</taxon>
        <taxon>Tracheophyta</taxon>
        <taxon>Spermatophyta</taxon>
        <taxon>Magnoliopsida</taxon>
        <taxon>eudicotyledons</taxon>
        <taxon>Gunneridae</taxon>
        <taxon>Pentapetalae</taxon>
        <taxon>asterids</taxon>
        <taxon>Ericales</taxon>
        <taxon>Theaceae</taxon>
        <taxon>Camellia</taxon>
    </lineage>
</organism>
<comment type="caution">
    <text evidence="1">The sequence shown here is derived from an EMBL/GenBank/DDBJ whole genome shotgun (WGS) entry which is preliminary data.</text>
</comment>
<reference evidence="1 2" key="1">
    <citation type="journal article" date="2022" name="Plant J.">
        <title>Chromosome-level genome of Camellia lanceoleosa provides a valuable resource for understanding genome evolution and self-incompatibility.</title>
        <authorList>
            <person name="Gong W."/>
            <person name="Xiao S."/>
            <person name="Wang L."/>
            <person name="Liao Z."/>
            <person name="Chang Y."/>
            <person name="Mo W."/>
            <person name="Hu G."/>
            <person name="Li W."/>
            <person name="Zhao G."/>
            <person name="Zhu H."/>
            <person name="Hu X."/>
            <person name="Ji K."/>
            <person name="Xiang X."/>
            <person name="Song Q."/>
            <person name="Yuan D."/>
            <person name="Jin S."/>
            <person name="Zhang L."/>
        </authorList>
    </citation>
    <scope>NUCLEOTIDE SEQUENCE [LARGE SCALE GENOMIC DNA]</scope>
    <source>
        <strain evidence="1">SQ_2022a</strain>
    </source>
</reference>
<protein>
    <submittedName>
        <fullName evidence="1">Uncharacterized protein</fullName>
    </submittedName>
</protein>
<name>A0ACC0FFJ4_9ERIC</name>
<sequence>MKLLVWNCRGAGNKVFKRNLRELISFHKPTILVLMETKVQLSSMGLFFNKLGFTASTHVDPVGKCGGIWMLWDPFKSTVMALDANPQVIHAKIKRDNFSDWILSAVYASPIPRSRDALWENLESVADNITEPWLVAGDFNDFASLNEKRSFSAAQDHTRARKFQARLNRCKLMDLGCSGPRLTWSNGRQGLANTLERLDRAVCNTEWRLQFQEGVVRNLPRTYSDHSPLIVYTEGIVNPTPLCRPFRSHLFDYF</sequence>
<dbReference type="Proteomes" id="UP001060215">
    <property type="component" value="Chromosome 14"/>
</dbReference>
<evidence type="ECO:0000313" key="2">
    <source>
        <dbReference type="Proteomes" id="UP001060215"/>
    </source>
</evidence>
<gene>
    <name evidence="1" type="ORF">LOK49_LG13G02589</name>
</gene>